<protein>
    <submittedName>
        <fullName evidence="2">Helix-turn-helix domain-containing protein</fullName>
    </submittedName>
</protein>
<accession>A0A844YXM4</accession>
<dbReference type="EMBL" id="WTYV01000002">
    <property type="protein sequence ID" value="MXO71738.1"/>
    <property type="molecule type" value="Genomic_DNA"/>
</dbReference>
<sequence length="66" mass="7183">MANPLLDTKGASPLVGATPGTLENWRTQGVGPKFIKCGRRVYYDPADIEAWKEANRFQSTSEAEAA</sequence>
<evidence type="ECO:0000313" key="2">
    <source>
        <dbReference type="EMBL" id="MXO71738.1"/>
    </source>
</evidence>
<dbReference type="InterPro" id="IPR041657">
    <property type="entry name" value="HTH_17"/>
</dbReference>
<gene>
    <name evidence="2" type="ORF">GRI99_08800</name>
</gene>
<dbReference type="OrthoDB" id="9806994at2"/>
<evidence type="ECO:0000259" key="1">
    <source>
        <dbReference type="Pfam" id="PF12728"/>
    </source>
</evidence>
<name>A0A844YXM4_9SPHN</name>
<proteinExistence type="predicted"/>
<dbReference type="SUPFAM" id="SSF46955">
    <property type="entry name" value="Putative DNA-binding domain"/>
    <property type="match status" value="1"/>
</dbReference>
<dbReference type="RefSeq" id="WP_160771621.1">
    <property type="nucleotide sequence ID" value="NZ_WTYV01000002.1"/>
</dbReference>
<keyword evidence="3" id="KW-1185">Reference proteome</keyword>
<feature type="domain" description="Helix-turn-helix" evidence="1">
    <location>
        <begin position="6"/>
        <end position="56"/>
    </location>
</feature>
<dbReference type="InterPro" id="IPR009061">
    <property type="entry name" value="DNA-bd_dom_put_sf"/>
</dbReference>
<evidence type="ECO:0000313" key="3">
    <source>
        <dbReference type="Proteomes" id="UP000466966"/>
    </source>
</evidence>
<comment type="caution">
    <text evidence="2">The sequence shown here is derived from an EMBL/GenBank/DDBJ whole genome shotgun (WGS) entry which is preliminary data.</text>
</comment>
<reference evidence="2 3" key="1">
    <citation type="submission" date="2019-12" db="EMBL/GenBank/DDBJ databases">
        <title>Genomic-based taxomic classification of the family Erythrobacteraceae.</title>
        <authorList>
            <person name="Xu L."/>
        </authorList>
    </citation>
    <scope>NUCLEOTIDE SEQUENCE [LARGE SCALE GENOMIC DNA]</scope>
    <source>
        <strain evidence="2 3">M0322</strain>
    </source>
</reference>
<dbReference type="Pfam" id="PF12728">
    <property type="entry name" value="HTH_17"/>
    <property type="match status" value="1"/>
</dbReference>
<dbReference type="Proteomes" id="UP000466966">
    <property type="component" value="Unassembled WGS sequence"/>
</dbReference>
<organism evidence="2 3">
    <name type="scientific">Alteraurantiacibacter buctensis</name>
    <dbReference type="NCBI Taxonomy" id="1503981"/>
    <lineage>
        <taxon>Bacteria</taxon>
        <taxon>Pseudomonadati</taxon>
        <taxon>Pseudomonadota</taxon>
        <taxon>Alphaproteobacteria</taxon>
        <taxon>Sphingomonadales</taxon>
        <taxon>Erythrobacteraceae</taxon>
        <taxon>Alteraurantiacibacter</taxon>
    </lineage>
</organism>
<dbReference type="AlphaFoldDB" id="A0A844YXM4"/>